<feature type="chain" id="PRO_5018245416" evidence="1">
    <location>
        <begin position="26"/>
        <end position="521"/>
    </location>
</feature>
<keyword evidence="1" id="KW-0732">Signal</keyword>
<feature type="signal peptide" evidence="1">
    <location>
        <begin position="1"/>
        <end position="25"/>
    </location>
</feature>
<dbReference type="SUPFAM" id="SSF54001">
    <property type="entry name" value="Cysteine proteinases"/>
    <property type="match status" value="1"/>
</dbReference>
<gene>
    <name evidence="3" type="ORF">EFL95_06770</name>
</gene>
<organism evidence="3 4">
    <name type="scientific">Nocardioides marmorisolisilvae</name>
    <dbReference type="NCBI Taxonomy" id="1542737"/>
    <lineage>
        <taxon>Bacteria</taxon>
        <taxon>Bacillati</taxon>
        <taxon>Actinomycetota</taxon>
        <taxon>Actinomycetes</taxon>
        <taxon>Propionibacteriales</taxon>
        <taxon>Nocardioidaceae</taxon>
        <taxon>Nocardioides</taxon>
    </lineage>
</organism>
<proteinExistence type="predicted"/>
<evidence type="ECO:0000313" key="4">
    <source>
        <dbReference type="Proteomes" id="UP000277094"/>
    </source>
</evidence>
<dbReference type="InterPro" id="IPR007921">
    <property type="entry name" value="CHAP_dom"/>
</dbReference>
<dbReference type="Proteomes" id="UP000277094">
    <property type="component" value="Unassembled WGS sequence"/>
</dbReference>
<feature type="domain" description="Peptidase C51" evidence="2">
    <location>
        <begin position="59"/>
        <end position="134"/>
    </location>
</feature>
<evidence type="ECO:0000259" key="2">
    <source>
        <dbReference type="Pfam" id="PF05257"/>
    </source>
</evidence>
<dbReference type="InterPro" id="IPR038765">
    <property type="entry name" value="Papain-like_cys_pep_sf"/>
</dbReference>
<reference evidence="3 4" key="1">
    <citation type="submission" date="2018-11" db="EMBL/GenBank/DDBJ databases">
        <authorList>
            <person name="Li F."/>
        </authorList>
    </citation>
    <scope>NUCLEOTIDE SEQUENCE [LARGE SCALE GENOMIC DNA]</scope>
    <source>
        <strain evidence="3 4">KIS18-7</strain>
    </source>
</reference>
<dbReference type="EMBL" id="RJSG01000002">
    <property type="protein sequence ID" value="RNL78770.1"/>
    <property type="molecule type" value="Genomic_DNA"/>
</dbReference>
<comment type="caution">
    <text evidence="3">The sequence shown here is derived from an EMBL/GenBank/DDBJ whole genome shotgun (WGS) entry which is preliminary data.</text>
</comment>
<accession>A0A3N0DT57</accession>
<name>A0A3N0DT57_9ACTN</name>
<dbReference type="Pfam" id="PF05257">
    <property type="entry name" value="CHAP"/>
    <property type="match status" value="1"/>
</dbReference>
<protein>
    <submittedName>
        <fullName evidence="3">CHAP domain-containing protein</fullName>
    </submittedName>
</protein>
<dbReference type="AlphaFoldDB" id="A0A3N0DT57"/>
<dbReference type="Gene3D" id="3.90.1720.10">
    <property type="entry name" value="endopeptidase domain like (from Nostoc punctiforme)"/>
    <property type="match status" value="1"/>
</dbReference>
<evidence type="ECO:0000256" key="1">
    <source>
        <dbReference type="SAM" id="SignalP"/>
    </source>
</evidence>
<dbReference type="Gene3D" id="2.60.40.2700">
    <property type="match status" value="3"/>
</dbReference>
<keyword evidence="4" id="KW-1185">Reference proteome</keyword>
<sequence length="521" mass="55874">MPFAALVLTVFGLVAGVIVAPPAGASSTLVCKGFTQCEANGYSSFGYGPDNYRKMWWRMYSGHNCTNYVSYRMIQRGMSATRPWSGSGDARNWGVVFSDKVDQTPNIGSIAWWSSNHVAIVQKIIDKDTIVISEDHYGGDFDWRKIVRTGGGWPTGFIHLMDEQLVTTVAPRVKADPKVGVEVVGSHGTWNHLPSGYTYRWYADGVAIPNATGVRFTPTTKQFGKRLTLKVTAAKTNFMTGTSKSLVSVATAPGDFVTNTAPTVSGTPRVDGLLRANAGTWTPQAESTRYTWFADGVEVPGATSRLFHVRAAQLGKKITVVSTASAYGYTDSPQTSAATAAVAPAKFVVARDPKISGSAHPGKTLTVDVGAMTPSSTRTRVTWLRDGEPIDGATATTYVPTAGDAGHTIGVKVSYARDGYTSVSKTVTMRAPIKVVPQFKVRSMSAGHVTIWVTAPGLSTVYGTVTLSHAKTDPIEHKLTAGHTTFAPSWLPTHGERTLTFSIPATRTTNARKITMVVHFG</sequence>
<evidence type="ECO:0000313" key="3">
    <source>
        <dbReference type="EMBL" id="RNL78770.1"/>
    </source>
</evidence>